<dbReference type="KEGG" id="lmat:92517645"/>
<dbReference type="OrthoDB" id="247649at2759"/>
<dbReference type="EMBL" id="JAFEUZ010000005">
    <property type="protein sequence ID" value="KAG5487104.1"/>
    <property type="molecule type" value="Genomic_DNA"/>
</dbReference>
<dbReference type="AlphaFoldDB" id="A0A836H962"/>
<gene>
    <name evidence="1" type="ORF">LSCM1_07776</name>
</gene>
<dbReference type="Proteomes" id="UP000673552">
    <property type="component" value="Unassembled WGS sequence"/>
</dbReference>
<sequence>MVVIKGGGQTYAIGNGRQMEWEEVPESFKKKMAEQKEIEKCVDLRAEAQRCISEHGFWATDCVHLTEAFHLCQSHELTRTELTQRKATE</sequence>
<name>A0A836H962_9TRYP</name>
<evidence type="ECO:0008006" key="3">
    <source>
        <dbReference type="Google" id="ProtNLM"/>
    </source>
</evidence>
<reference evidence="2" key="2">
    <citation type="journal article" date="2021" name="Sci. Data">
        <title>Chromosome-scale genome sequencing, assembly and annotation of six genomes from subfamily Leishmaniinae.</title>
        <authorList>
            <person name="Almutairi H."/>
            <person name="Urbaniak M.D."/>
            <person name="Bates M.D."/>
            <person name="Jariyapan N."/>
            <person name="Kwakye-Nuako G."/>
            <person name="Thomaz Soccol V."/>
            <person name="Al-Salem W.S."/>
            <person name="Dillon R.J."/>
            <person name="Bates P.A."/>
            <person name="Gatherer D."/>
        </authorList>
    </citation>
    <scope>NUCLEOTIDE SEQUENCE [LARGE SCALE GENOMIC DNA]</scope>
</reference>
<comment type="caution">
    <text evidence="1">The sequence shown here is derived from an EMBL/GenBank/DDBJ whole genome shotgun (WGS) entry which is preliminary data.</text>
</comment>
<accession>A0A836H962</accession>
<evidence type="ECO:0000313" key="2">
    <source>
        <dbReference type="Proteomes" id="UP000673552"/>
    </source>
</evidence>
<keyword evidence="2" id="KW-1185">Reference proteome</keyword>
<evidence type="ECO:0000313" key="1">
    <source>
        <dbReference type="EMBL" id="KAG5487104.1"/>
    </source>
</evidence>
<dbReference type="RefSeq" id="XP_067181338.1">
    <property type="nucleotide sequence ID" value="XM_067325133.1"/>
</dbReference>
<proteinExistence type="predicted"/>
<reference evidence="2" key="1">
    <citation type="journal article" date="2021" name="Microbiol. Resour. Announc.">
        <title>LGAAP: Leishmaniinae Genome Assembly and Annotation Pipeline.</title>
        <authorList>
            <person name="Almutairi H."/>
            <person name="Urbaniak M.D."/>
            <person name="Bates M.D."/>
            <person name="Jariyapan N."/>
            <person name="Kwakye-Nuako G."/>
            <person name="Thomaz-Soccol V."/>
            <person name="Al-Salem W.S."/>
            <person name="Dillon R.J."/>
            <person name="Bates P.A."/>
            <person name="Gatherer D."/>
        </authorList>
    </citation>
    <scope>NUCLEOTIDE SEQUENCE [LARGE SCALE GENOMIC DNA]</scope>
</reference>
<dbReference type="GeneID" id="92517645"/>
<organism evidence="1 2">
    <name type="scientific">Leishmania martiniquensis</name>
    <dbReference type="NCBI Taxonomy" id="1580590"/>
    <lineage>
        <taxon>Eukaryota</taxon>
        <taxon>Discoba</taxon>
        <taxon>Euglenozoa</taxon>
        <taxon>Kinetoplastea</taxon>
        <taxon>Metakinetoplastina</taxon>
        <taxon>Trypanosomatida</taxon>
        <taxon>Trypanosomatidae</taxon>
        <taxon>Leishmaniinae</taxon>
        <taxon>Leishmania</taxon>
    </lineage>
</organism>
<protein>
    <recommendedName>
        <fullName evidence="3">CHCH domain-containing protein</fullName>
    </recommendedName>
</protein>